<evidence type="ECO:0000256" key="1">
    <source>
        <dbReference type="PROSITE-ProRule" id="PRU00169"/>
    </source>
</evidence>
<evidence type="ECO:0000313" key="4">
    <source>
        <dbReference type="Proteomes" id="UP000410984"/>
    </source>
</evidence>
<dbReference type="RefSeq" id="WP_142582631.1">
    <property type="nucleotide sequence ID" value="NZ_CABFPH010000018.1"/>
</dbReference>
<dbReference type="OrthoDB" id="7995237at2"/>
<evidence type="ECO:0000259" key="2">
    <source>
        <dbReference type="PROSITE" id="PS50110"/>
    </source>
</evidence>
<keyword evidence="4" id="KW-1185">Reference proteome</keyword>
<evidence type="ECO:0000313" key="3">
    <source>
        <dbReference type="EMBL" id="VUD71159.1"/>
    </source>
</evidence>
<accession>A0A509ECG7</accession>
<keyword evidence="1" id="KW-0597">Phosphoprotein</keyword>
<gene>
    <name evidence="3" type="ORF">MET9862_01735</name>
</gene>
<dbReference type="AlphaFoldDB" id="A0A509ECG7"/>
<reference evidence="3 4" key="1">
    <citation type="submission" date="2019-06" db="EMBL/GenBank/DDBJ databases">
        <authorList>
            <person name="Rodrigo-Torres L."/>
            <person name="Arahal R. D."/>
            <person name="Lucena T."/>
        </authorList>
    </citation>
    <scope>NUCLEOTIDE SEQUENCE [LARGE SCALE GENOMIC DNA]</scope>
    <source>
        <strain evidence="3 4">SB0023/3</strain>
    </source>
</reference>
<dbReference type="SUPFAM" id="SSF52172">
    <property type="entry name" value="CheY-like"/>
    <property type="match status" value="1"/>
</dbReference>
<dbReference type="InterPro" id="IPR001789">
    <property type="entry name" value="Sig_transdc_resp-reg_receiver"/>
</dbReference>
<protein>
    <recommendedName>
        <fullName evidence="2">Response regulatory domain-containing protein</fullName>
    </recommendedName>
</protein>
<dbReference type="GO" id="GO:0000160">
    <property type="term" value="P:phosphorelay signal transduction system"/>
    <property type="evidence" value="ECO:0007669"/>
    <property type="project" value="InterPro"/>
</dbReference>
<proteinExistence type="predicted"/>
<name>A0A509ECG7_9HYPH</name>
<dbReference type="Gene3D" id="3.40.50.2300">
    <property type="match status" value="1"/>
</dbReference>
<dbReference type="InterPro" id="IPR011006">
    <property type="entry name" value="CheY-like_superfamily"/>
</dbReference>
<feature type="domain" description="Response regulatory" evidence="2">
    <location>
        <begin position="10"/>
        <end position="132"/>
    </location>
</feature>
<feature type="modified residue" description="4-aspartylphosphate" evidence="1">
    <location>
        <position position="62"/>
    </location>
</feature>
<organism evidence="3 4">
    <name type="scientific">Methylobacterium symbioticum</name>
    <dbReference type="NCBI Taxonomy" id="2584084"/>
    <lineage>
        <taxon>Bacteria</taxon>
        <taxon>Pseudomonadati</taxon>
        <taxon>Pseudomonadota</taxon>
        <taxon>Alphaproteobacteria</taxon>
        <taxon>Hyphomicrobiales</taxon>
        <taxon>Methylobacteriaceae</taxon>
        <taxon>Methylobacterium</taxon>
    </lineage>
</organism>
<dbReference type="Proteomes" id="UP000410984">
    <property type="component" value="Unassembled WGS sequence"/>
</dbReference>
<dbReference type="EMBL" id="CABFPH010000018">
    <property type="protein sequence ID" value="VUD71159.1"/>
    <property type="molecule type" value="Genomic_DNA"/>
</dbReference>
<dbReference type="PROSITE" id="PS50110">
    <property type="entry name" value="RESPONSE_REGULATORY"/>
    <property type="match status" value="1"/>
</dbReference>
<sequence>MSGITATAPLVLVVDADAAARARAEALLEMTELGVITCASGEAAVEVLQRCGDDVIMLLTADALLGGMDGHRLAAAAGTLRPGIRVVVSTRTPEACRARMPPAAICTGRPWLPLDILVQAHAALREPRRAAA</sequence>